<comment type="caution">
    <text evidence="2">The sequence shown here is derived from an EMBL/GenBank/DDBJ whole genome shotgun (WGS) entry which is preliminary data.</text>
</comment>
<reference evidence="2 3" key="1">
    <citation type="journal article" date="2021" name="Comput. Struct. Biotechnol. J.">
        <title>De novo genome assembly of the potent medicinal plant Rehmannia glutinosa using nanopore technology.</title>
        <authorList>
            <person name="Ma L."/>
            <person name="Dong C."/>
            <person name="Song C."/>
            <person name="Wang X."/>
            <person name="Zheng X."/>
            <person name="Niu Y."/>
            <person name="Chen S."/>
            <person name="Feng W."/>
        </authorList>
    </citation>
    <scope>NUCLEOTIDE SEQUENCE [LARGE SCALE GENOMIC DNA]</scope>
    <source>
        <strain evidence="2">DH-2019</strain>
    </source>
</reference>
<dbReference type="InterPro" id="IPR049072">
    <property type="entry name" value="MPH2_C"/>
</dbReference>
<name>A0ABR0WZG5_REHGL</name>
<protein>
    <recommendedName>
        <fullName evidence="1">Maintenance of Photosystem II under High light 2 C-terminal domain-containing protein</fullName>
    </recommendedName>
</protein>
<dbReference type="PANTHER" id="PTHR35742">
    <property type="entry name" value="THYLAKOID LUMENAL 16.5 KDA PROTEIN, CHLOROPLASTIC"/>
    <property type="match status" value="1"/>
</dbReference>
<evidence type="ECO:0000313" key="3">
    <source>
        <dbReference type="Proteomes" id="UP001318860"/>
    </source>
</evidence>
<proteinExistence type="predicted"/>
<evidence type="ECO:0000313" key="2">
    <source>
        <dbReference type="EMBL" id="KAK6151767.1"/>
    </source>
</evidence>
<dbReference type="Proteomes" id="UP001318860">
    <property type="component" value="Unassembled WGS sequence"/>
</dbReference>
<sequence>MATVFLSNAKVFLPSLPSTSSSSCSSPSTYLRTLQVVCKSGNDPSSIVISRRSISLTTFLFSTLAAYKGFSDKANAAILEAEDDEELLEKVKRDRKKRLEKQGVIKSAANETDVLDIEITEHVTANASIKAVDLSYLQDLVYKLSKIGQAIEKNDLSAASSVLGSSSKDTEWVQKVNSALNKLSSSEEEKTEADAFNSSLASLISSVAGNDIEASKVAFVASATAFEKWTTLSGLVEQLKGL</sequence>
<accession>A0ABR0WZG5</accession>
<dbReference type="EMBL" id="JABTTQ020000007">
    <property type="protein sequence ID" value="KAK6151767.1"/>
    <property type="molecule type" value="Genomic_DNA"/>
</dbReference>
<dbReference type="PANTHER" id="PTHR35742:SF1">
    <property type="entry name" value="THYLAKOID LUMENAL 16.5 KDA PROTEIN, CHLOROPLASTIC"/>
    <property type="match status" value="1"/>
</dbReference>
<dbReference type="InterPro" id="IPR038862">
    <property type="entry name" value="MPH2"/>
</dbReference>
<gene>
    <name evidence="2" type="ORF">DH2020_014402</name>
</gene>
<keyword evidence="3" id="KW-1185">Reference proteome</keyword>
<evidence type="ECO:0000259" key="1">
    <source>
        <dbReference type="Pfam" id="PF20675"/>
    </source>
</evidence>
<dbReference type="Pfam" id="PF20675">
    <property type="entry name" value="MPH2"/>
    <property type="match status" value="1"/>
</dbReference>
<feature type="domain" description="Maintenance of Photosystem II under High light 2 C-terminal" evidence="1">
    <location>
        <begin position="136"/>
        <end position="242"/>
    </location>
</feature>
<organism evidence="2 3">
    <name type="scientific">Rehmannia glutinosa</name>
    <name type="common">Chinese foxglove</name>
    <dbReference type="NCBI Taxonomy" id="99300"/>
    <lineage>
        <taxon>Eukaryota</taxon>
        <taxon>Viridiplantae</taxon>
        <taxon>Streptophyta</taxon>
        <taxon>Embryophyta</taxon>
        <taxon>Tracheophyta</taxon>
        <taxon>Spermatophyta</taxon>
        <taxon>Magnoliopsida</taxon>
        <taxon>eudicotyledons</taxon>
        <taxon>Gunneridae</taxon>
        <taxon>Pentapetalae</taxon>
        <taxon>asterids</taxon>
        <taxon>lamiids</taxon>
        <taxon>Lamiales</taxon>
        <taxon>Orobanchaceae</taxon>
        <taxon>Rehmannieae</taxon>
        <taxon>Rehmannia</taxon>
    </lineage>
</organism>